<dbReference type="InterPro" id="IPR028082">
    <property type="entry name" value="Peripla_BP_I"/>
</dbReference>
<dbReference type="RefSeq" id="WP_076820294.1">
    <property type="nucleotide sequence ID" value="NZ_MOMC01000060.1"/>
</dbReference>
<accession>A0A1V2I502</accession>
<feature type="signal peptide" evidence="3">
    <location>
        <begin position="1"/>
        <end position="20"/>
    </location>
</feature>
<organism evidence="5 6">
    <name type="scientific">Pseudofrankia asymbiotica</name>
    <dbReference type="NCBI Taxonomy" id="1834516"/>
    <lineage>
        <taxon>Bacteria</taxon>
        <taxon>Bacillati</taxon>
        <taxon>Actinomycetota</taxon>
        <taxon>Actinomycetes</taxon>
        <taxon>Frankiales</taxon>
        <taxon>Frankiaceae</taxon>
        <taxon>Pseudofrankia</taxon>
    </lineage>
</organism>
<dbReference type="OrthoDB" id="3204832at2"/>
<reference evidence="6" key="1">
    <citation type="submission" date="2016-10" db="EMBL/GenBank/DDBJ databases">
        <title>Frankia sp. NRRL B-16386 Genome sequencing.</title>
        <authorList>
            <person name="Ghodhbane-Gtari F."/>
            <person name="Swanson E."/>
            <person name="Gueddou A."/>
            <person name="Hezbri K."/>
            <person name="Ktari K."/>
            <person name="Nouioui I."/>
            <person name="Morris K."/>
            <person name="Simpson S."/>
            <person name="Abebe-Akele F."/>
            <person name="Thomas K."/>
            <person name="Gtari M."/>
            <person name="Tisa L.S."/>
        </authorList>
    </citation>
    <scope>NUCLEOTIDE SEQUENCE [LARGE SCALE GENOMIC DNA]</scope>
    <source>
        <strain evidence="6">NRRL B-16386</strain>
    </source>
</reference>
<keyword evidence="6" id="KW-1185">Reference proteome</keyword>
<feature type="domain" description="Leucine-binding protein" evidence="4">
    <location>
        <begin position="42"/>
        <end position="390"/>
    </location>
</feature>
<dbReference type="Gene3D" id="3.40.50.2300">
    <property type="match status" value="2"/>
</dbReference>
<sequence length="412" mass="42863">MTPTALVAALVTALATACSASGGGAGDGPVAGCGTPGYSANEIRLGFVYPGTGAGSSSLSVARSGFAARISEANAAGGIHGRKLIYDWRDDTSAPAQNLEVVRDLVENQKVFGLVEASIAAAQGAGYLRDHGVPATGIPAEAFWADHGYRNMFAYTYLFGDGPSVSTFGDFAKSQGGTRAAVIQNDVTAAGNDIGSKIGTSLTTAGIPLVPGRFTYNPNFTNPVQLGQQLKQAGADVVTAAFAGTDLAEVVRGIREAGAPVKVILAPSGYDKSLLNTYGQTLSGLTAAVNYIPFEIGGPAHQKYLAAMDSYAPEIQPPDQEIALVTYVLTDLFLYGLDRAGACPTRAQYIDTLRASTYDAGGLLPGPVDLTKDWGQIATCYTFMRVNDAGTGYDIVPDPTGRDRWCGHRLDQ</sequence>
<evidence type="ECO:0000256" key="3">
    <source>
        <dbReference type="SAM" id="SignalP"/>
    </source>
</evidence>
<dbReference type="Pfam" id="PF13458">
    <property type="entry name" value="Peripla_BP_6"/>
    <property type="match status" value="1"/>
</dbReference>
<dbReference type="EMBL" id="MOMC01000060">
    <property type="protein sequence ID" value="ONH25366.1"/>
    <property type="molecule type" value="Genomic_DNA"/>
</dbReference>
<dbReference type="AlphaFoldDB" id="A0A1V2I502"/>
<evidence type="ECO:0000256" key="1">
    <source>
        <dbReference type="ARBA" id="ARBA00010062"/>
    </source>
</evidence>
<dbReference type="SUPFAM" id="SSF53822">
    <property type="entry name" value="Periplasmic binding protein-like I"/>
    <property type="match status" value="1"/>
</dbReference>
<dbReference type="Proteomes" id="UP000188929">
    <property type="component" value="Unassembled WGS sequence"/>
</dbReference>
<proteinExistence type="inferred from homology"/>
<keyword evidence="2 3" id="KW-0732">Signal</keyword>
<evidence type="ECO:0000313" key="6">
    <source>
        <dbReference type="Proteomes" id="UP000188929"/>
    </source>
</evidence>
<dbReference type="CDD" id="cd06341">
    <property type="entry name" value="PBP1_ABC_ligand_binding-like"/>
    <property type="match status" value="1"/>
</dbReference>
<dbReference type="InterPro" id="IPR028081">
    <property type="entry name" value="Leu-bd"/>
</dbReference>
<comment type="caution">
    <text evidence="5">The sequence shown here is derived from an EMBL/GenBank/DDBJ whole genome shotgun (WGS) entry which is preliminary data.</text>
</comment>
<gene>
    <name evidence="5" type="ORF">BL253_27530</name>
</gene>
<feature type="chain" id="PRO_5039662571" evidence="3">
    <location>
        <begin position="21"/>
        <end position="412"/>
    </location>
</feature>
<dbReference type="STRING" id="1834516.BL253_27530"/>
<evidence type="ECO:0000313" key="5">
    <source>
        <dbReference type="EMBL" id="ONH25366.1"/>
    </source>
</evidence>
<dbReference type="PANTHER" id="PTHR47235">
    <property type="entry name" value="BLR6548 PROTEIN"/>
    <property type="match status" value="1"/>
</dbReference>
<protein>
    <submittedName>
        <fullName evidence="5">ABC transporter substrate-binding protein</fullName>
    </submittedName>
</protein>
<name>A0A1V2I502_9ACTN</name>
<evidence type="ECO:0000259" key="4">
    <source>
        <dbReference type="Pfam" id="PF13458"/>
    </source>
</evidence>
<dbReference type="PANTHER" id="PTHR47235:SF1">
    <property type="entry name" value="BLR6548 PROTEIN"/>
    <property type="match status" value="1"/>
</dbReference>
<evidence type="ECO:0000256" key="2">
    <source>
        <dbReference type="ARBA" id="ARBA00022729"/>
    </source>
</evidence>
<comment type="similarity">
    <text evidence="1">Belongs to the leucine-binding protein family.</text>
</comment>